<keyword evidence="6" id="KW-0539">Nucleus</keyword>
<dbReference type="FunFam" id="3.30.160.60:FF:000774">
    <property type="entry name" value="Zinc finger protein"/>
    <property type="match status" value="1"/>
</dbReference>
<evidence type="ECO:0000256" key="6">
    <source>
        <dbReference type="ARBA" id="ARBA00023242"/>
    </source>
</evidence>
<dbReference type="FunFam" id="3.30.160.60:FF:002402">
    <property type="entry name" value="Zinc finger protein 347"/>
    <property type="match status" value="1"/>
</dbReference>
<evidence type="ECO:0000313" key="11">
    <source>
        <dbReference type="Proteomes" id="UP000515135"/>
    </source>
</evidence>
<dbReference type="OrthoDB" id="7327383at2759"/>
<dbReference type="InterPro" id="IPR013087">
    <property type="entry name" value="Znf_C2H2_type"/>
</dbReference>
<dbReference type="GO" id="GO:0000981">
    <property type="term" value="F:DNA-binding transcription factor activity, RNA polymerase II-specific"/>
    <property type="evidence" value="ECO:0007669"/>
    <property type="project" value="TreeGrafter"/>
</dbReference>
<keyword evidence="11" id="KW-1185">Reference proteome</keyword>
<dbReference type="RefSeq" id="XP_019626222.1">
    <property type="nucleotide sequence ID" value="XM_019770663.1"/>
</dbReference>
<keyword evidence="9" id="KW-0472">Membrane</keyword>
<evidence type="ECO:0000256" key="9">
    <source>
        <dbReference type="SAM" id="Phobius"/>
    </source>
</evidence>
<feature type="domain" description="C2H2-type" evidence="10">
    <location>
        <begin position="39"/>
        <end position="66"/>
    </location>
</feature>
<feature type="domain" description="C2H2-type" evidence="10">
    <location>
        <begin position="67"/>
        <end position="94"/>
    </location>
</feature>
<feature type="region of interest" description="Disordered" evidence="8">
    <location>
        <begin position="123"/>
        <end position="162"/>
    </location>
</feature>
<keyword evidence="9" id="KW-1133">Transmembrane helix</keyword>
<keyword evidence="9" id="KW-0812">Transmembrane</keyword>
<dbReference type="Gene3D" id="3.30.160.60">
    <property type="entry name" value="Classic Zinc Finger"/>
    <property type="match status" value="3"/>
</dbReference>
<dbReference type="GeneID" id="109471375"/>
<sequence>MVENLTAAGTDEDPPPTAQTVFGVVLLVASLTGVLGNGLALQVCQARFTQLGHLKAHSRIHTGEKPYQCGTCGAKFSQLGTLKVHMRIHTGEKPYQCKTCDARFTHLRSLKLHTLRSHMEELTQAEQDQLKQDTGTVSSASQRESPEPQAAASAAVSASGDE</sequence>
<evidence type="ECO:0000256" key="8">
    <source>
        <dbReference type="SAM" id="MobiDB-lite"/>
    </source>
</evidence>
<gene>
    <name evidence="12" type="primary">LOC109471375</name>
</gene>
<evidence type="ECO:0000259" key="10">
    <source>
        <dbReference type="PROSITE" id="PS50157"/>
    </source>
</evidence>
<proteinExistence type="predicted"/>
<evidence type="ECO:0000256" key="3">
    <source>
        <dbReference type="ARBA" id="ARBA00022737"/>
    </source>
</evidence>
<organism evidence="11 12">
    <name type="scientific">Branchiostoma belcheri</name>
    <name type="common">Amphioxus</name>
    <dbReference type="NCBI Taxonomy" id="7741"/>
    <lineage>
        <taxon>Eukaryota</taxon>
        <taxon>Metazoa</taxon>
        <taxon>Chordata</taxon>
        <taxon>Cephalochordata</taxon>
        <taxon>Leptocardii</taxon>
        <taxon>Amphioxiformes</taxon>
        <taxon>Branchiostomatidae</taxon>
        <taxon>Branchiostoma</taxon>
    </lineage>
</organism>
<dbReference type="AlphaFoldDB" id="A0A6P4Z563"/>
<dbReference type="Pfam" id="PF00096">
    <property type="entry name" value="zf-C2H2"/>
    <property type="match status" value="2"/>
</dbReference>
<comment type="subcellular location">
    <subcellularLocation>
        <location evidence="1">Nucleus</location>
    </subcellularLocation>
</comment>
<dbReference type="GO" id="GO:0005634">
    <property type="term" value="C:nucleus"/>
    <property type="evidence" value="ECO:0007669"/>
    <property type="project" value="UniProtKB-SubCell"/>
</dbReference>
<feature type="compositionally biased region" description="Low complexity" evidence="8">
    <location>
        <begin position="150"/>
        <end position="162"/>
    </location>
</feature>
<dbReference type="PANTHER" id="PTHR24394">
    <property type="entry name" value="ZINC FINGER PROTEIN"/>
    <property type="match status" value="1"/>
</dbReference>
<evidence type="ECO:0000256" key="2">
    <source>
        <dbReference type="ARBA" id="ARBA00022723"/>
    </source>
</evidence>
<keyword evidence="2" id="KW-0479">Metal-binding</keyword>
<dbReference type="Proteomes" id="UP000515135">
    <property type="component" value="Unplaced"/>
</dbReference>
<dbReference type="GO" id="GO:0008270">
    <property type="term" value="F:zinc ion binding"/>
    <property type="evidence" value="ECO:0007669"/>
    <property type="project" value="UniProtKB-KW"/>
</dbReference>
<dbReference type="KEGG" id="bbel:109471375"/>
<feature type="domain" description="C2H2-type" evidence="10">
    <location>
        <begin position="95"/>
        <end position="123"/>
    </location>
</feature>
<evidence type="ECO:0000256" key="5">
    <source>
        <dbReference type="ARBA" id="ARBA00022833"/>
    </source>
</evidence>
<dbReference type="SMART" id="SM00355">
    <property type="entry name" value="ZnF_C2H2"/>
    <property type="match status" value="3"/>
</dbReference>
<accession>A0A6P4Z563</accession>
<protein>
    <submittedName>
        <fullName evidence="12">Zinc finger protein 582-like</fullName>
    </submittedName>
</protein>
<reference evidence="12" key="1">
    <citation type="submission" date="2025-08" db="UniProtKB">
        <authorList>
            <consortium name="RefSeq"/>
        </authorList>
    </citation>
    <scope>IDENTIFICATION</scope>
    <source>
        <tissue evidence="12">Gonad</tissue>
    </source>
</reference>
<keyword evidence="4 7" id="KW-0863">Zinc-finger</keyword>
<name>A0A6P4Z563_BRABE</name>
<keyword evidence="3" id="KW-0677">Repeat</keyword>
<keyword evidence="5" id="KW-0862">Zinc</keyword>
<evidence type="ECO:0000256" key="1">
    <source>
        <dbReference type="ARBA" id="ARBA00004123"/>
    </source>
</evidence>
<dbReference type="PROSITE" id="PS50157">
    <property type="entry name" value="ZINC_FINGER_C2H2_2"/>
    <property type="match status" value="3"/>
</dbReference>
<evidence type="ECO:0000313" key="12">
    <source>
        <dbReference type="RefSeq" id="XP_019626222.1"/>
    </source>
</evidence>
<dbReference type="SUPFAM" id="SSF57667">
    <property type="entry name" value="beta-beta-alpha zinc fingers"/>
    <property type="match status" value="2"/>
</dbReference>
<feature type="compositionally biased region" description="Polar residues" evidence="8">
    <location>
        <begin position="124"/>
        <end position="143"/>
    </location>
</feature>
<dbReference type="PANTHER" id="PTHR24394:SF36">
    <property type="entry name" value="B-CELL LYMPHOMA 6 PROTEIN ISOFORM X1"/>
    <property type="match status" value="1"/>
</dbReference>
<dbReference type="PROSITE" id="PS00028">
    <property type="entry name" value="ZINC_FINGER_C2H2_1"/>
    <property type="match status" value="2"/>
</dbReference>
<feature type="transmembrane region" description="Helical" evidence="9">
    <location>
        <begin position="20"/>
        <end position="41"/>
    </location>
</feature>
<evidence type="ECO:0000256" key="4">
    <source>
        <dbReference type="ARBA" id="ARBA00022771"/>
    </source>
</evidence>
<evidence type="ECO:0000256" key="7">
    <source>
        <dbReference type="PROSITE-ProRule" id="PRU00042"/>
    </source>
</evidence>
<dbReference type="FunFam" id="3.30.160.60:FF:000100">
    <property type="entry name" value="Zinc finger 45-like"/>
    <property type="match status" value="1"/>
</dbReference>
<dbReference type="InterPro" id="IPR036236">
    <property type="entry name" value="Znf_C2H2_sf"/>
</dbReference>